<feature type="transmembrane region" description="Helical" evidence="1">
    <location>
        <begin position="28"/>
        <end position="47"/>
    </location>
</feature>
<keyword evidence="3" id="KW-1185">Reference proteome</keyword>
<evidence type="ECO:0000313" key="3">
    <source>
        <dbReference type="Proteomes" id="UP000186323"/>
    </source>
</evidence>
<dbReference type="AlphaFoldDB" id="A0A1K1LFB4"/>
<keyword evidence="1" id="KW-1133">Transmembrane helix</keyword>
<evidence type="ECO:0000313" key="2">
    <source>
        <dbReference type="EMBL" id="SFV73428.1"/>
    </source>
</evidence>
<keyword evidence="1" id="KW-0812">Transmembrane</keyword>
<dbReference type="EMBL" id="LT630450">
    <property type="protein sequence ID" value="SFV73428.1"/>
    <property type="molecule type" value="Genomic_DNA"/>
</dbReference>
<accession>A0A1K1LFB4</accession>
<evidence type="ECO:0000256" key="1">
    <source>
        <dbReference type="SAM" id="Phobius"/>
    </source>
</evidence>
<organism evidence="2 3">
    <name type="scientific">Desulfovibrio piger</name>
    <dbReference type="NCBI Taxonomy" id="901"/>
    <lineage>
        <taxon>Bacteria</taxon>
        <taxon>Pseudomonadati</taxon>
        <taxon>Thermodesulfobacteriota</taxon>
        <taxon>Desulfovibrionia</taxon>
        <taxon>Desulfovibrionales</taxon>
        <taxon>Desulfovibrionaceae</taxon>
        <taxon>Desulfovibrio</taxon>
    </lineage>
</organism>
<gene>
    <name evidence="2" type="ORF">DESPIGER_1591</name>
</gene>
<dbReference type="Proteomes" id="UP000186323">
    <property type="component" value="Chromosome I"/>
</dbReference>
<proteinExistence type="predicted"/>
<protein>
    <submittedName>
        <fullName evidence="2">Uncharacterized protein</fullName>
    </submittedName>
</protein>
<keyword evidence="1" id="KW-0472">Membrane</keyword>
<reference evidence="3" key="1">
    <citation type="submission" date="2016-10" db="EMBL/GenBank/DDBJ databases">
        <authorList>
            <person name="Wegmann U."/>
        </authorList>
    </citation>
    <scope>NUCLEOTIDE SEQUENCE [LARGE SCALE GENOMIC DNA]</scope>
</reference>
<sequence length="104" mass="11840">MGTQDGCLCIISQIRGCVFSAESRRAKFFFQQAPVFLRIYLFILITVRDKMLQKCIIWGDGKFRRGVFSICRPHGCLRTEEGLGDATGHAADDAFWNLRPPKKL</sequence>
<name>A0A1K1LFB4_9BACT</name>
<dbReference type="KEGG" id="dpg:DESPIGER_1591"/>